<organism evidence="2 3">
    <name type="scientific">Paenibacillus contaminans</name>
    <dbReference type="NCBI Taxonomy" id="450362"/>
    <lineage>
        <taxon>Bacteria</taxon>
        <taxon>Bacillati</taxon>
        <taxon>Bacillota</taxon>
        <taxon>Bacilli</taxon>
        <taxon>Bacillales</taxon>
        <taxon>Paenibacillaceae</taxon>
        <taxon>Paenibacillus</taxon>
    </lineage>
</organism>
<proteinExistence type="predicted"/>
<dbReference type="EMBL" id="QMFB01000001">
    <property type="protein sequence ID" value="RAV22862.1"/>
    <property type="molecule type" value="Genomic_DNA"/>
</dbReference>
<accession>A0A329MTE1</accession>
<comment type="caution">
    <text evidence="2">The sequence shown here is derived from an EMBL/GenBank/DDBJ whole genome shotgun (WGS) entry which is preliminary data.</text>
</comment>
<feature type="domain" description="YtkA-like" evidence="1">
    <location>
        <begin position="51"/>
        <end position="122"/>
    </location>
</feature>
<evidence type="ECO:0000259" key="1">
    <source>
        <dbReference type="Pfam" id="PF13115"/>
    </source>
</evidence>
<reference evidence="2 3" key="1">
    <citation type="journal article" date="2009" name="Int. J. Syst. Evol. Microbiol.">
        <title>Paenibacillus contaminans sp. nov., isolated from a contaminated laboratory plate.</title>
        <authorList>
            <person name="Chou J.H."/>
            <person name="Lee J.H."/>
            <person name="Lin M.C."/>
            <person name="Chang P.S."/>
            <person name="Arun A.B."/>
            <person name="Young C.C."/>
            <person name="Chen W.M."/>
        </authorList>
    </citation>
    <scope>NUCLEOTIDE SEQUENCE [LARGE SCALE GENOMIC DNA]</scope>
    <source>
        <strain evidence="2 3">CKOBP-6</strain>
    </source>
</reference>
<name>A0A329MTE1_9BACL</name>
<gene>
    <name evidence="2" type="ORF">DQG23_01245</name>
</gene>
<dbReference type="Pfam" id="PF13115">
    <property type="entry name" value="YtkA"/>
    <property type="match status" value="1"/>
</dbReference>
<protein>
    <recommendedName>
        <fullName evidence="1">YtkA-like domain-containing protein</fullName>
    </recommendedName>
</protein>
<dbReference type="InterPro" id="IPR032693">
    <property type="entry name" value="YtkA-like_dom"/>
</dbReference>
<keyword evidence="3" id="KW-1185">Reference proteome</keyword>
<evidence type="ECO:0000313" key="3">
    <source>
        <dbReference type="Proteomes" id="UP000250369"/>
    </source>
</evidence>
<sequence length="144" mass="15182">MRNGRNAMRTKALLILGAVLAAAVTAGYTWKASADFPDKTTAAAGSYLVSIELLPHQAKVMKPAALSVTISDQDGRPVENAAVEAKLFMPNMFCGTIGAALEPDDSGVFIGEAIAVMPGTWNADAAITIDGQTYTVKHRFEAVR</sequence>
<dbReference type="Proteomes" id="UP000250369">
    <property type="component" value="Unassembled WGS sequence"/>
</dbReference>
<evidence type="ECO:0000313" key="2">
    <source>
        <dbReference type="EMBL" id="RAV22862.1"/>
    </source>
</evidence>
<dbReference type="AlphaFoldDB" id="A0A329MTE1"/>